<evidence type="ECO:0000256" key="2">
    <source>
        <dbReference type="ARBA" id="ARBA00022692"/>
    </source>
</evidence>
<evidence type="ECO:0000256" key="3">
    <source>
        <dbReference type="ARBA" id="ARBA00022989"/>
    </source>
</evidence>
<dbReference type="Proteomes" id="UP001182556">
    <property type="component" value="Unassembled WGS sequence"/>
</dbReference>
<feature type="transmembrane region" description="Helical" evidence="5">
    <location>
        <begin position="280"/>
        <end position="299"/>
    </location>
</feature>
<evidence type="ECO:0000256" key="5">
    <source>
        <dbReference type="SAM" id="Phobius"/>
    </source>
</evidence>
<evidence type="ECO:0000313" key="6">
    <source>
        <dbReference type="EMBL" id="KAK1920731.1"/>
    </source>
</evidence>
<keyword evidence="3 5" id="KW-1133">Transmembrane helix</keyword>
<keyword evidence="7" id="KW-1185">Reference proteome</keyword>
<dbReference type="GO" id="GO:0016020">
    <property type="term" value="C:membrane"/>
    <property type="evidence" value="ECO:0007669"/>
    <property type="project" value="UniProtKB-SubCell"/>
</dbReference>
<dbReference type="Pfam" id="PF00083">
    <property type="entry name" value="Sugar_tr"/>
    <property type="match status" value="1"/>
</dbReference>
<comment type="caution">
    <text evidence="6">The sequence shown here is derived from an EMBL/GenBank/DDBJ whole genome shotgun (WGS) entry which is preliminary data.</text>
</comment>
<evidence type="ECO:0008006" key="8">
    <source>
        <dbReference type="Google" id="ProtNLM"/>
    </source>
</evidence>
<dbReference type="PANTHER" id="PTHR48022">
    <property type="entry name" value="PLASTIDIC GLUCOSE TRANSPORTER 4"/>
    <property type="match status" value="1"/>
</dbReference>
<name>A0AAD9CRY2_PAPLA</name>
<dbReference type="InterPro" id="IPR050360">
    <property type="entry name" value="MFS_Sugar_Transporters"/>
</dbReference>
<evidence type="ECO:0000256" key="1">
    <source>
        <dbReference type="ARBA" id="ARBA00004141"/>
    </source>
</evidence>
<protein>
    <recommendedName>
        <fullName evidence="8">Major facilitator superfamily (MFS) profile domain-containing protein</fullName>
    </recommendedName>
</protein>
<dbReference type="AlphaFoldDB" id="A0AAD9CRY2"/>
<keyword evidence="4 5" id="KW-0472">Membrane</keyword>
<dbReference type="PANTHER" id="PTHR48022:SF53">
    <property type="entry name" value="ALPHA-GLUCOSIDE TRANSPORTER, PUTATIVE (AFU_ORTHOLOGUE AFUA_3G01700)-RELATED"/>
    <property type="match status" value="1"/>
</dbReference>
<gene>
    <name evidence="6" type="ORF">DB88DRAFT_475655</name>
</gene>
<dbReference type="EMBL" id="JAODAN010000013">
    <property type="protein sequence ID" value="KAK1920731.1"/>
    <property type="molecule type" value="Genomic_DNA"/>
</dbReference>
<dbReference type="SUPFAM" id="SSF103473">
    <property type="entry name" value="MFS general substrate transporter"/>
    <property type="match status" value="1"/>
</dbReference>
<dbReference type="Gene3D" id="1.20.1250.20">
    <property type="entry name" value="MFS general substrate transporter like domains"/>
    <property type="match status" value="1"/>
</dbReference>
<comment type="subcellular location">
    <subcellularLocation>
        <location evidence="1">Membrane</location>
        <topology evidence="1">Multi-pass membrane protein</topology>
    </subcellularLocation>
</comment>
<evidence type="ECO:0000313" key="7">
    <source>
        <dbReference type="Proteomes" id="UP001182556"/>
    </source>
</evidence>
<feature type="transmembrane region" description="Helical" evidence="5">
    <location>
        <begin position="320"/>
        <end position="339"/>
    </location>
</feature>
<sequence length="484" mass="53661">MHTMEDDLHRITLTDKQLARERDVDSAQLQEGIAMIEEEKNTPTSQASRPHWRAGIFSLVLSSALIMEGYDAVIMGSFYGQSAFTKRFGTRQTEGNYIVPPNWQTAISNCTTVGVLIGLSITGYCQEPLGSKRTYICGMAVIIGFIFLPGSNVAPNVASRKPSHGDYAENAETLTTAYATEICPINLRGILAAFVNMGWGIGIFLSSRVARGALPNETDLGWQLPFMLQGSYAECFKGTNLRRTEIMFGVWLVQNWGGQRVTSLTVLFFQQVGLGTIPSFNLALALISMFIVGTVVCWLHEFQIIDQNDSSTTSFRQAHAVPLWSITCAVLLLATGILACVPQTQISLHHWVIHDPYQLLLQHVLRSFMLHHRGGTTFVPDTHPISSHGASAHAENARPRRVELGREDCILLAWDQLDLHHMVFLLTPETGGFSFADLDILFANKLPTRQFKKVQIIDRNNTGEDPGMVKEKSETLLVEIVDAD</sequence>
<evidence type="ECO:0000256" key="4">
    <source>
        <dbReference type="ARBA" id="ARBA00023136"/>
    </source>
</evidence>
<keyword evidence="2 5" id="KW-0812">Transmembrane</keyword>
<reference evidence="6" key="1">
    <citation type="submission" date="2023-02" db="EMBL/GenBank/DDBJ databases">
        <title>Identification and recombinant expression of a fungal hydrolase from Papiliotrema laurentii that hydrolyzes apple cutin and clears colloidal polyester polyurethane.</title>
        <authorList>
            <consortium name="DOE Joint Genome Institute"/>
            <person name="Roman V.A."/>
            <person name="Bojanowski C."/>
            <person name="Crable B.R."/>
            <person name="Wagner D.N."/>
            <person name="Hung C.S."/>
            <person name="Nadeau L.J."/>
            <person name="Schratz L."/>
            <person name="Haridas S."/>
            <person name="Pangilinan J."/>
            <person name="Lipzen A."/>
            <person name="Na H."/>
            <person name="Yan M."/>
            <person name="Ng V."/>
            <person name="Grigoriev I.V."/>
            <person name="Spatafora J.W."/>
            <person name="Barlow D."/>
            <person name="Biffinger J."/>
            <person name="Kelley-Loughnane N."/>
            <person name="Varaljay V.A."/>
            <person name="Crookes-Goodson W.J."/>
        </authorList>
    </citation>
    <scope>NUCLEOTIDE SEQUENCE</scope>
    <source>
        <strain evidence="6">5307AH</strain>
    </source>
</reference>
<dbReference type="InterPro" id="IPR005828">
    <property type="entry name" value="MFS_sugar_transport-like"/>
</dbReference>
<organism evidence="6 7">
    <name type="scientific">Papiliotrema laurentii</name>
    <name type="common">Cryptococcus laurentii</name>
    <dbReference type="NCBI Taxonomy" id="5418"/>
    <lineage>
        <taxon>Eukaryota</taxon>
        <taxon>Fungi</taxon>
        <taxon>Dikarya</taxon>
        <taxon>Basidiomycota</taxon>
        <taxon>Agaricomycotina</taxon>
        <taxon>Tremellomycetes</taxon>
        <taxon>Tremellales</taxon>
        <taxon>Rhynchogastremaceae</taxon>
        <taxon>Papiliotrema</taxon>
    </lineage>
</organism>
<proteinExistence type="predicted"/>
<dbReference type="InterPro" id="IPR036259">
    <property type="entry name" value="MFS_trans_sf"/>
</dbReference>
<accession>A0AAD9CRY2</accession>
<dbReference type="GO" id="GO:0005351">
    <property type="term" value="F:carbohydrate:proton symporter activity"/>
    <property type="evidence" value="ECO:0007669"/>
    <property type="project" value="TreeGrafter"/>
</dbReference>